<dbReference type="EMBL" id="LK032237">
    <property type="protein sequence ID" value="CDY29440.1"/>
    <property type="molecule type" value="Genomic_DNA"/>
</dbReference>
<proteinExistence type="predicted"/>
<dbReference type="Proteomes" id="UP001295469">
    <property type="component" value="Chromosome C05"/>
</dbReference>
<reference evidence="2" key="2">
    <citation type="submission" date="2014-06" db="EMBL/GenBank/DDBJ databases">
        <authorList>
            <person name="Genoscope - CEA"/>
        </authorList>
    </citation>
    <scope>NUCLEOTIDE SEQUENCE</scope>
</reference>
<reference evidence="1" key="3">
    <citation type="submission" date="2021-01" db="EMBL/GenBank/DDBJ databases">
        <authorList>
            <consortium name="Genoscope - CEA"/>
            <person name="William W."/>
        </authorList>
    </citation>
    <scope>NUCLEOTIDE SEQUENCE</scope>
</reference>
<organism evidence="2 3">
    <name type="scientific">Brassica napus</name>
    <name type="common">Rape</name>
    <dbReference type="NCBI Taxonomy" id="3708"/>
    <lineage>
        <taxon>Eukaryota</taxon>
        <taxon>Viridiplantae</taxon>
        <taxon>Streptophyta</taxon>
        <taxon>Embryophyta</taxon>
        <taxon>Tracheophyta</taxon>
        <taxon>Spermatophyta</taxon>
        <taxon>Magnoliopsida</taxon>
        <taxon>eudicotyledons</taxon>
        <taxon>Gunneridae</taxon>
        <taxon>Pentapetalae</taxon>
        <taxon>rosids</taxon>
        <taxon>malvids</taxon>
        <taxon>Brassicales</taxon>
        <taxon>Brassicaceae</taxon>
        <taxon>Brassiceae</taxon>
        <taxon>Brassica</taxon>
    </lineage>
</organism>
<dbReference type="AlphaFoldDB" id="A0A078GSG5"/>
<dbReference type="GO" id="GO:0005886">
    <property type="term" value="C:plasma membrane"/>
    <property type="evidence" value="ECO:0000318"/>
    <property type="project" value="GO_Central"/>
</dbReference>
<dbReference type="PaxDb" id="3708-A0A078GSG5"/>
<evidence type="ECO:0000313" key="2">
    <source>
        <dbReference type="EMBL" id="CDY29440.1"/>
    </source>
</evidence>
<dbReference type="PROSITE" id="PS51257">
    <property type="entry name" value="PROKAR_LIPOPROTEIN"/>
    <property type="match status" value="1"/>
</dbReference>
<keyword evidence="3" id="KW-1185">Reference proteome</keyword>
<evidence type="ECO:0000313" key="3">
    <source>
        <dbReference type="Proteomes" id="UP000028999"/>
    </source>
</evidence>
<dbReference type="GO" id="GO:0009506">
    <property type="term" value="C:plasmodesma"/>
    <property type="evidence" value="ECO:0000318"/>
    <property type="project" value="GO_Central"/>
</dbReference>
<dbReference type="Proteomes" id="UP000028999">
    <property type="component" value="Unassembled WGS sequence"/>
</dbReference>
<sequence length="99" mass="10705">MDLIKRQTMVAKHVVATALASSSQLVSLLSSCGSVFVPTNPNAPSNLYIYYDDVHLSFSSNNNSSLATYRVPRFYQGHTLPLDNKAVSQAVLPNGSAVF</sequence>
<accession>A0A078GSG5</accession>
<name>A0A078GSG5_BRANA</name>
<evidence type="ECO:0000313" key="1">
    <source>
        <dbReference type="EMBL" id="CAF1932072.1"/>
    </source>
</evidence>
<dbReference type="Gramene" id="CDY29440">
    <property type="protein sequence ID" value="CDY29440"/>
    <property type="gene ID" value="GSBRNA2T00043050001"/>
</dbReference>
<protein>
    <submittedName>
        <fullName evidence="1">(rape) hypothetical protein</fullName>
    </submittedName>
    <submittedName>
        <fullName evidence="2">BnaC05g32300D protein</fullName>
    </submittedName>
</protein>
<reference evidence="2 3" key="1">
    <citation type="journal article" date="2014" name="Science">
        <title>Plant genetics. Early allopolyploid evolution in the post-Neolithic Brassica napus oilseed genome.</title>
        <authorList>
            <person name="Chalhoub B."/>
            <person name="Denoeud F."/>
            <person name="Liu S."/>
            <person name="Parkin I.A."/>
            <person name="Tang H."/>
            <person name="Wang X."/>
            <person name="Chiquet J."/>
            <person name="Belcram H."/>
            <person name="Tong C."/>
            <person name="Samans B."/>
            <person name="Correa M."/>
            <person name="Da Silva C."/>
            <person name="Just J."/>
            <person name="Falentin C."/>
            <person name="Koh C.S."/>
            <person name="Le Clainche I."/>
            <person name="Bernard M."/>
            <person name="Bento P."/>
            <person name="Noel B."/>
            <person name="Labadie K."/>
            <person name="Alberti A."/>
            <person name="Charles M."/>
            <person name="Arnaud D."/>
            <person name="Guo H."/>
            <person name="Daviaud C."/>
            <person name="Alamery S."/>
            <person name="Jabbari K."/>
            <person name="Zhao M."/>
            <person name="Edger P.P."/>
            <person name="Chelaifa H."/>
            <person name="Tack D."/>
            <person name="Lassalle G."/>
            <person name="Mestiri I."/>
            <person name="Schnel N."/>
            <person name="Le Paslier M.C."/>
            <person name="Fan G."/>
            <person name="Renault V."/>
            <person name="Bayer P.E."/>
            <person name="Golicz A.A."/>
            <person name="Manoli S."/>
            <person name="Lee T.H."/>
            <person name="Thi V.H."/>
            <person name="Chalabi S."/>
            <person name="Hu Q."/>
            <person name="Fan C."/>
            <person name="Tollenaere R."/>
            <person name="Lu Y."/>
            <person name="Battail C."/>
            <person name="Shen J."/>
            <person name="Sidebottom C.H."/>
            <person name="Wang X."/>
            <person name="Canaguier A."/>
            <person name="Chauveau A."/>
            <person name="Berard A."/>
            <person name="Deniot G."/>
            <person name="Guan M."/>
            <person name="Liu Z."/>
            <person name="Sun F."/>
            <person name="Lim Y.P."/>
            <person name="Lyons E."/>
            <person name="Town C.D."/>
            <person name="Bancroft I."/>
            <person name="Wang X."/>
            <person name="Meng J."/>
            <person name="Ma J."/>
            <person name="Pires J.C."/>
            <person name="King G.J."/>
            <person name="Brunel D."/>
            <person name="Delourme R."/>
            <person name="Renard M."/>
            <person name="Aury J.M."/>
            <person name="Adams K.L."/>
            <person name="Batley J."/>
            <person name="Snowdon R.J."/>
            <person name="Tost J."/>
            <person name="Edwards D."/>
            <person name="Zhou Y."/>
            <person name="Hua W."/>
            <person name="Sharpe A.G."/>
            <person name="Paterson A.H."/>
            <person name="Guan C."/>
            <person name="Wincker P."/>
        </authorList>
    </citation>
    <scope>NUCLEOTIDE SEQUENCE [LARGE SCALE GENOMIC DNA]</scope>
    <source>
        <strain evidence="3">cv. Darmor-bzh</strain>
    </source>
</reference>
<dbReference type="EMBL" id="HG994369">
    <property type="protein sequence ID" value="CAF1932072.1"/>
    <property type="molecule type" value="Genomic_DNA"/>
</dbReference>
<gene>
    <name evidence="2" type="primary">BnaC05g32300D</name>
    <name evidence="1" type="ORF">DARMORV10_C05P43720.1</name>
    <name evidence="2" type="ORF">GSBRNA2T00043050001</name>
</gene>